<evidence type="ECO:0000313" key="3">
    <source>
        <dbReference type="EMBL" id="KZS93818.1"/>
    </source>
</evidence>
<name>A0A164V4X2_9AGAM</name>
<keyword evidence="2" id="KW-0812">Transmembrane</keyword>
<feature type="region of interest" description="Disordered" evidence="1">
    <location>
        <begin position="318"/>
        <end position="615"/>
    </location>
</feature>
<dbReference type="STRING" id="1314777.A0A164V4X2"/>
<protein>
    <submittedName>
        <fullName evidence="3">Uncharacterized protein</fullName>
    </submittedName>
</protein>
<dbReference type="EMBL" id="KV419406">
    <property type="protein sequence ID" value="KZS93818.1"/>
    <property type="molecule type" value="Genomic_DNA"/>
</dbReference>
<feature type="compositionally biased region" description="Low complexity" evidence="1">
    <location>
        <begin position="172"/>
        <end position="190"/>
    </location>
</feature>
<evidence type="ECO:0000256" key="1">
    <source>
        <dbReference type="SAM" id="MobiDB-lite"/>
    </source>
</evidence>
<keyword evidence="4" id="KW-1185">Reference proteome</keyword>
<feature type="transmembrane region" description="Helical" evidence="2">
    <location>
        <begin position="198"/>
        <end position="220"/>
    </location>
</feature>
<proteinExistence type="predicted"/>
<feature type="compositionally biased region" description="Polar residues" evidence="1">
    <location>
        <begin position="361"/>
        <end position="375"/>
    </location>
</feature>
<organism evidence="3 4">
    <name type="scientific">Sistotremastrum niveocremeum HHB9708</name>
    <dbReference type="NCBI Taxonomy" id="1314777"/>
    <lineage>
        <taxon>Eukaryota</taxon>
        <taxon>Fungi</taxon>
        <taxon>Dikarya</taxon>
        <taxon>Basidiomycota</taxon>
        <taxon>Agaricomycotina</taxon>
        <taxon>Agaricomycetes</taxon>
        <taxon>Sistotremastrales</taxon>
        <taxon>Sistotremastraceae</taxon>
        <taxon>Sertulicium</taxon>
        <taxon>Sertulicium niveocremeum</taxon>
    </lineage>
</organism>
<accession>A0A164V4X2</accession>
<dbReference type="OrthoDB" id="2796893at2759"/>
<keyword evidence="2" id="KW-0472">Membrane</keyword>
<gene>
    <name evidence="3" type="ORF">SISNIDRAFT_485423</name>
</gene>
<feature type="region of interest" description="Disordered" evidence="1">
    <location>
        <begin position="171"/>
        <end position="195"/>
    </location>
</feature>
<reference evidence="3 4" key="1">
    <citation type="journal article" date="2016" name="Mol. Biol. Evol.">
        <title>Comparative Genomics of Early-Diverging Mushroom-Forming Fungi Provides Insights into the Origins of Lignocellulose Decay Capabilities.</title>
        <authorList>
            <person name="Nagy L.G."/>
            <person name="Riley R."/>
            <person name="Tritt A."/>
            <person name="Adam C."/>
            <person name="Daum C."/>
            <person name="Floudas D."/>
            <person name="Sun H."/>
            <person name="Yadav J.S."/>
            <person name="Pangilinan J."/>
            <person name="Larsson K.H."/>
            <person name="Matsuura K."/>
            <person name="Barry K."/>
            <person name="Labutti K."/>
            <person name="Kuo R."/>
            <person name="Ohm R.A."/>
            <person name="Bhattacharya S.S."/>
            <person name="Shirouzu T."/>
            <person name="Yoshinaga Y."/>
            <person name="Martin F.M."/>
            <person name="Grigoriev I.V."/>
            <person name="Hibbett D.S."/>
        </authorList>
    </citation>
    <scope>NUCLEOTIDE SEQUENCE [LARGE SCALE GENOMIC DNA]</scope>
    <source>
        <strain evidence="3 4">HHB9708</strain>
    </source>
</reference>
<dbReference type="AlphaFoldDB" id="A0A164V4X2"/>
<feature type="compositionally biased region" description="Low complexity" evidence="1">
    <location>
        <begin position="340"/>
        <end position="356"/>
    </location>
</feature>
<feature type="compositionally biased region" description="Low complexity" evidence="1">
    <location>
        <begin position="384"/>
        <end position="399"/>
    </location>
</feature>
<sequence length="615" mass="63689">MASAYRFSRDFLGRVSKSKRQATGPACVDPDDSWMVNSLGKSPCVVAAQLWGVCNAGNASFPALPAGNGYRPESTAGSTTLCSCSWASYNLLQGCAICQTADGTNNPVTWGNWQDECQGELTDGTWFPRGFVLPSGVAVPDWATTDPTTWPDGIFNTTAAHAIAISNTTELTAAPPTATASSTSSSTSSPKHSSHQGAIIGGAIGGAVLFLSFIGIILYLRKRSRRGEETRGQLARLATYREPPGFHPSNDPALTPGSVTSKHAFEMGGYMNGDYVPPDLLEVNPPGLNGNANANGNGVGGGHVVDDLPMGQLEMRVTSPTGNNLISRTRAAIHDRQRSNESNNTTSTSPNSATLNGNGGHTRQTSNETMNSVRQEVTHRRMRSSGSGRRFFGSLSMRGASPSPTPSPGQGMGGNQTGAPIQEILGSETIITPWTPPSGDSSATAAGGFDPDDDEGVQSPGGMSEKRASRMAAAAAAAAGSLNPMDGPGQRPGLQTVSSSSLPLSSTIPPSTPPIPHQNQSTPSSPPPSSMRRFNPPTYETATNASVLASRGALSRASASVSGTTSYGSAASSIGHARDGSDGNASVDGHGSLRPMSPPTFAEASEMGVRRDRKR</sequence>
<evidence type="ECO:0000313" key="4">
    <source>
        <dbReference type="Proteomes" id="UP000076722"/>
    </source>
</evidence>
<feature type="compositionally biased region" description="Polar residues" evidence="1">
    <location>
        <begin position="318"/>
        <end position="327"/>
    </location>
</feature>
<evidence type="ECO:0000256" key="2">
    <source>
        <dbReference type="SAM" id="Phobius"/>
    </source>
</evidence>
<feature type="compositionally biased region" description="Low complexity" evidence="1">
    <location>
        <begin position="545"/>
        <end position="573"/>
    </location>
</feature>
<keyword evidence="2" id="KW-1133">Transmembrane helix</keyword>
<feature type="compositionally biased region" description="Low complexity" evidence="1">
    <location>
        <begin position="498"/>
        <end position="509"/>
    </location>
</feature>
<dbReference type="Proteomes" id="UP000076722">
    <property type="component" value="Unassembled WGS sequence"/>
</dbReference>